<dbReference type="InterPro" id="IPR011894">
    <property type="entry name" value="PorC_KorC"/>
</dbReference>
<keyword evidence="2" id="KW-0472">Membrane</keyword>
<keyword evidence="5" id="KW-1185">Reference proteome</keyword>
<dbReference type="Proteomes" id="UP000324143">
    <property type="component" value="Unassembled WGS sequence"/>
</dbReference>
<keyword evidence="1" id="KW-0560">Oxidoreductase</keyword>
<dbReference type="PANTHER" id="PTHR42730">
    <property type="entry name" value="2-OXOGLUTARATE SYNTHASE SUBUNIT KORC"/>
    <property type="match status" value="1"/>
</dbReference>
<feature type="domain" description="Pyruvate/ketoisovalerate oxidoreductase catalytic" evidence="3">
    <location>
        <begin position="11"/>
        <end position="174"/>
    </location>
</feature>
<dbReference type="InterPro" id="IPR052554">
    <property type="entry name" value="2-oxoglutarate_synth_KorC"/>
</dbReference>
<comment type="caution">
    <text evidence="4">The sequence shown here is derived from an EMBL/GenBank/DDBJ whole genome shotgun (WGS) entry which is preliminary data.</text>
</comment>
<evidence type="ECO:0000256" key="2">
    <source>
        <dbReference type="SAM" id="Phobius"/>
    </source>
</evidence>
<keyword evidence="2" id="KW-1133">Transmembrane helix</keyword>
<dbReference type="AlphaFoldDB" id="A0A5D0MGM5"/>
<dbReference type="PANTHER" id="PTHR42730:SF1">
    <property type="entry name" value="2-OXOGLUTARATE SYNTHASE SUBUNIT KORC"/>
    <property type="match status" value="1"/>
</dbReference>
<gene>
    <name evidence="4" type="ORF">FXF47_00160</name>
</gene>
<dbReference type="GO" id="GO:0016625">
    <property type="term" value="F:oxidoreductase activity, acting on the aldehyde or oxo group of donors, iron-sulfur protein as acceptor"/>
    <property type="evidence" value="ECO:0007669"/>
    <property type="project" value="InterPro"/>
</dbReference>
<dbReference type="SUPFAM" id="SSF53323">
    <property type="entry name" value="Pyruvate-ferredoxin oxidoreductase, PFOR, domain III"/>
    <property type="match status" value="1"/>
</dbReference>
<evidence type="ECO:0000259" key="3">
    <source>
        <dbReference type="Pfam" id="PF01558"/>
    </source>
</evidence>
<dbReference type="Pfam" id="PF01558">
    <property type="entry name" value="POR"/>
    <property type="match status" value="1"/>
</dbReference>
<dbReference type="InterPro" id="IPR019752">
    <property type="entry name" value="Pyrv/ketoisovalerate_OxRed_cat"/>
</dbReference>
<sequence>MEHRIIMAGFGGQGIMVMGSMLTYAAMKEGKETSWIPSYGVEQRGGTANCSVVVSDEIIAAPIVDNPDMAIIMNRPSLDKFEPRMVKNGLLLINDSIVEREVERDDLEVIRIKANDIAIELGNKRIANMVMLGALTKKTGIVKIETLKNSLKDVLSKRRHDLIGINQKALDKGADLV</sequence>
<dbReference type="NCBIfam" id="TIGR02175">
    <property type="entry name" value="PorC_KorC"/>
    <property type="match status" value="1"/>
</dbReference>
<evidence type="ECO:0000256" key="1">
    <source>
        <dbReference type="ARBA" id="ARBA00023002"/>
    </source>
</evidence>
<keyword evidence="2" id="KW-0812">Transmembrane</keyword>
<dbReference type="InterPro" id="IPR002869">
    <property type="entry name" value="Pyrv_flavodox_OxRed_cen"/>
</dbReference>
<proteinExistence type="predicted"/>
<organism evidence="4 5">
    <name type="scientific">Candidatus Mcinerneyibacterium aminivorans</name>
    <dbReference type="NCBI Taxonomy" id="2703815"/>
    <lineage>
        <taxon>Bacteria</taxon>
        <taxon>Candidatus Macinerneyibacteriota</taxon>
        <taxon>Candidatus Mcinerneyibacteria</taxon>
        <taxon>Candidatus Mcinerneyibacteriales</taxon>
        <taxon>Candidatus Mcinerneyibacteriaceae</taxon>
        <taxon>Candidatus Mcinerneyibacterium</taxon>
    </lineage>
</organism>
<reference evidence="4" key="1">
    <citation type="submission" date="2019-08" db="EMBL/GenBank/DDBJ databases">
        <title>Genomic characterization of a novel candidate phylum (ARYD3) from a high temperature, high salinity tertiary oil reservoir in north central Oklahoma, USA.</title>
        <authorList>
            <person name="Youssef N.H."/>
            <person name="Yadav A."/>
            <person name="Elshahed M.S."/>
        </authorList>
    </citation>
    <scope>NUCLEOTIDE SEQUENCE [LARGE SCALE GENOMIC DNA]</scope>
    <source>
        <strain evidence="4">ARYD3</strain>
    </source>
</reference>
<dbReference type="EMBL" id="VSIX01000003">
    <property type="protein sequence ID" value="TYB32186.1"/>
    <property type="molecule type" value="Genomic_DNA"/>
</dbReference>
<evidence type="ECO:0000313" key="4">
    <source>
        <dbReference type="EMBL" id="TYB32186.1"/>
    </source>
</evidence>
<feature type="transmembrane region" description="Helical" evidence="2">
    <location>
        <begin position="6"/>
        <end position="27"/>
    </location>
</feature>
<accession>A0A5D0MGM5</accession>
<dbReference type="Gene3D" id="3.40.920.10">
    <property type="entry name" value="Pyruvate-ferredoxin oxidoreductase, PFOR, domain III"/>
    <property type="match status" value="1"/>
</dbReference>
<evidence type="ECO:0000313" key="5">
    <source>
        <dbReference type="Proteomes" id="UP000324143"/>
    </source>
</evidence>
<name>A0A5D0MGM5_9BACT</name>
<protein>
    <submittedName>
        <fullName evidence="4">2-oxoacid:ferredoxin oxidoreductase subunit gamma</fullName>
    </submittedName>
</protein>